<dbReference type="PROSITE" id="PS50994">
    <property type="entry name" value="INTEGRASE"/>
    <property type="match status" value="1"/>
</dbReference>
<dbReference type="PANTHER" id="PTHR46889:SF4">
    <property type="entry name" value="TRANSPOSASE INSO FOR INSERTION SEQUENCE ELEMENT IS911B-RELATED"/>
    <property type="match status" value="1"/>
</dbReference>
<dbReference type="InterPro" id="IPR025948">
    <property type="entry name" value="HTH-like_dom"/>
</dbReference>
<evidence type="ECO:0000256" key="1">
    <source>
        <dbReference type="ARBA" id="ARBA00002286"/>
    </source>
</evidence>
<keyword evidence="4" id="KW-1185">Reference proteome</keyword>
<proteinExistence type="predicted"/>
<dbReference type="InterPro" id="IPR048020">
    <property type="entry name" value="Transpos_IS3"/>
</dbReference>
<gene>
    <name evidence="3" type="ORF">ACFFLE_02460</name>
</gene>
<dbReference type="Pfam" id="PF13333">
    <property type="entry name" value="rve_2"/>
    <property type="match status" value="1"/>
</dbReference>
<dbReference type="RefSeq" id="WP_380569632.1">
    <property type="nucleotide sequence ID" value="NZ_JBHMAH010000004.1"/>
</dbReference>
<evidence type="ECO:0000313" key="4">
    <source>
        <dbReference type="Proteomes" id="UP001589740"/>
    </source>
</evidence>
<organism evidence="3 4">
    <name type="scientific">Salinicoccus siamensis</name>
    <dbReference type="NCBI Taxonomy" id="381830"/>
    <lineage>
        <taxon>Bacteria</taxon>
        <taxon>Bacillati</taxon>
        <taxon>Bacillota</taxon>
        <taxon>Bacilli</taxon>
        <taxon>Bacillales</taxon>
        <taxon>Staphylococcaceae</taxon>
        <taxon>Salinicoccus</taxon>
    </lineage>
</organism>
<comment type="caution">
    <text evidence="3">The sequence shown here is derived from an EMBL/GenBank/DDBJ whole genome shotgun (WGS) entry which is preliminary data.</text>
</comment>
<dbReference type="EMBL" id="JBHMAH010000004">
    <property type="protein sequence ID" value="MFB9859972.1"/>
    <property type="molecule type" value="Genomic_DNA"/>
</dbReference>
<dbReference type="SUPFAM" id="SSF53098">
    <property type="entry name" value="Ribonuclease H-like"/>
    <property type="match status" value="1"/>
</dbReference>
<sequence>MVHLCQVLGISRASYYKWLHRKPAQYENRDQSLMTMMLETYNALDGIYGYRRMTIYLNHFRQAKVNHKHVYRLMKMMNLKSVIRRKKRRYKTVKPDYIAANILNREFHAAKPMQKLVTDITEFSTTDGRKVYLSAVLDLCTNKIIAHHMDTHSEQSLVTQTFKQIEPQIIEGQTIIHTDRGSQYTSHAFHHFIKHTQSIHSMSRPGKCIDNGPIENVWGIIKSEKYYLNSYDTVEALKQDISAYIKFYNTQRVTLKMGLKIPA</sequence>
<dbReference type="InterPro" id="IPR001584">
    <property type="entry name" value="Integrase_cat-core"/>
</dbReference>
<feature type="domain" description="Integrase catalytic" evidence="2">
    <location>
        <begin position="108"/>
        <end position="263"/>
    </location>
</feature>
<dbReference type="InterPro" id="IPR036397">
    <property type="entry name" value="RNaseH_sf"/>
</dbReference>
<evidence type="ECO:0000313" key="3">
    <source>
        <dbReference type="EMBL" id="MFB9859972.1"/>
    </source>
</evidence>
<dbReference type="Pfam" id="PF13276">
    <property type="entry name" value="HTH_21"/>
    <property type="match status" value="1"/>
</dbReference>
<dbReference type="NCBIfam" id="NF033516">
    <property type="entry name" value="transpos_IS3"/>
    <property type="match status" value="1"/>
</dbReference>
<dbReference type="InterPro" id="IPR012337">
    <property type="entry name" value="RNaseH-like_sf"/>
</dbReference>
<dbReference type="Gene3D" id="3.30.420.10">
    <property type="entry name" value="Ribonuclease H-like superfamily/Ribonuclease H"/>
    <property type="match status" value="1"/>
</dbReference>
<protein>
    <submittedName>
        <fullName evidence="3">IS3 family transposase</fullName>
    </submittedName>
</protein>
<dbReference type="Pfam" id="PF00665">
    <property type="entry name" value="rve"/>
    <property type="match status" value="1"/>
</dbReference>
<dbReference type="PANTHER" id="PTHR46889">
    <property type="entry name" value="TRANSPOSASE INSF FOR INSERTION SEQUENCE IS3B-RELATED"/>
    <property type="match status" value="1"/>
</dbReference>
<evidence type="ECO:0000259" key="2">
    <source>
        <dbReference type="PROSITE" id="PS50994"/>
    </source>
</evidence>
<comment type="function">
    <text evidence="1">Involved in the transposition of the insertion sequence.</text>
</comment>
<dbReference type="InterPro" id="IPR050900">
    <property type="entry name" value="Transposase_IS3/IS150/IS904"/>
</dbReference>
<accession>A0ABV5Z4P5</accession>
<reference evidence="3 4" key="1">
    <citation type="submission" date="2024-09" db="EMBL/GenBank/DDBJ databases">
        <authorList>
            <person name="Sun Q."/>
            <person name="Mori K."/>
        </authorList>
    </citation>
    <scope>NUCLEOTIDE SEQUENCE [LARGE SCALE GENOMIC DNA]</scope>
    <source>
        <strain evidence="3 4">JCM 12822</strain>
    </source>
</reference>
<name>A0ABV5Z4P5_9STAP</name>
<dbReference type="Proteomes" id="UP001589740">
    <property type="component" value="Unassembled WGS sequence"/>
</dbReference>